<evidence type="ECO:0008006" key="4">
    <source>
        <dbReference type="Google" id="ProtNLM"/>
    </source>
</evidence>
<dbReference type="RefSeq" id="XP_068346005.1">
    <property type="nucleotide sequence ID" value="XM_068496513.1"/>
</dbReference>
<reference evidence="2" key="1">
    <citation type="submission" date="2016-10" db="EMBL/GenBank/DDBJ databases">
        <authorList>
            <person name="Benchimol M."/>
            <person name="Almeida L.G."/>
            <person name="Vasconcelos A.T."/>
            <person name="Perreira-Neves A."/>
            <person name="Rosa I.A."/>
            <person name="Tasca T."/>
            <person name="Bogo M.R."/>
            <person name="de Souza W."/>
        </authorList>
    </citation>
    <scope>NUCLEOTIDE SEQUENCE [LARGE SCALE GENOMIC DNA]</scope>
    <source>
        <strain evidence="2">K</strain>
    </source>
</reference>
<evidence type="ECO:0000313" key="3">
    <source>
        <dbReference type="Proteomes" id="UP000179807"/>
    </source>
</evidence>
<accession>A0A1J4J6Q6</accession>
<organism evidence="2 3">
    <name type="scientific">Tritrichomonas foetus</name>
    <dbReference type="NCBI Taxonomy" id="1144522"/>
    <lineage>
        <taxon>Eukaryota</taxon>
        <taxon>Metamonada</taxon>
        <taxon>Parabasalia</taxon>
        <taxon>Tritrichomonadida</taxon>
        <taxon>Tritrichomonadidae</taxon>
        <taxon>Tritrichomonas</taxon>
    </lineage>
</organism>
<evidence type="ECO:0000256" key="1">
    <source>
        <dbReference type="SAM" id="Phobius"/>
    </source>
</evidence>
<dbReference type="SUPFAM" id="SSF48371">
    <property type="entry name" value="ARM repeat"/>
    <property type="match status" value="1"/>
</dbReference>
<keyword evidence="1" id="KW-0472">Membrane</keyword>
<evidence type="ECO:0000313" key="2">
    <source>
        <dbReference type="EMBL" id="OHS92868.1"/>
    </source>
</evidence>
<feature type="transmembrane region" description="Helical" evidence="1">
    <location>
        <begin position="6"/>
        <end position="23"/>
    </location>
</feature>
<keyword evidence="3" id="KW-1185">Reference proteome</keyword>
<dbReference type="InterPro" id="IPR016024">
    <property type="entry name" value="ARM-type_fold"/>
</dbReference>
<name>A0A1J4J6Q6_9EUKA</name>
<dbReference type="Proteomes" id="UP000179807">
    <property type="component" value="Unassembled WGS sequence"/>
</dbReference>
<dbReference type="EMBL" id="MLAK01001459">
    <property type="protein sequence ID" value="OHS92868.1"/>
    <property type="molecule type" value="Genomic_DNA"/>
</dbReference>
<keyword evidence="1" id="KW-1133">Transmembrane helix</keyword>
<keyword evidence="1" id="KW-0812">Transmembrane</keyword>
<dbReference type="OrthoDB" id="10420474at2759"/>
<dbReference type="VEuPathDB" id="TrichDB:TRFO_12238"/>
<proteinExistence type="predicted"/>
<dbReference type="GeneID" id="94831217"/>
<protein>
    <recommendedName>
        <fullName evidence="4">Armadillo/beta-catenin-like repeat family protein</fullName>
    </recommendedName>
</protein>
<sequence>MVKIFNVITVITINLLSMYLWLYKRSPEIFELRFFPQNRTTTDMEGDPNIHQGPEPDELEIGFLPNHPDLVIPQIQKLSLTNRTIGLETLINITNDGPTPDTQKLIEAGVFPLVISQINESNMKIIGLVCTALRHLSSVAPQVFRELMGTIPIPFLLAIPDCPEVIDFLQASVFNFSEFAALLLSNGPAFLNAIGVWLQAGEQTALPTLELINALSQIEGIQFDFNCIKPFLDGQFSPDIRSLAMNILLQVEPQNAQMYLQMLMEMFMNDNPTSTVFQIIHDDLSIFPDFFQSLIPQLFQRSIQFIQVPESAIVLADIAPHIDQAGRENIITQIFSQPQLCPERADAIFRICNDCEITLPPSNLAQLVTDLATNESEDTLQCTEAILVHHSPFFASPEVQTQLLPVFQRDPNFAVFAFRIVLYSCGSCAVVPPVLEAFRNFAVQFESSFEPELHKNVKLFLDAHQA</sequence>
<comment type="caution">
    <text evidence="2">The sequence shown here is derived from an EMBL/GenBank/DDBJ whole genome shotgun (WGS) entry which is preliminary data.</text>
</comment>
<gene>
    <name evidence="2" type="ORF">TRFO_12238</name>
</gene>
<dbReference type="AlphaFoldDB" id="A0A1J4J6Q6"/>